<evidence type="ECO:0000313" key="3">
    <source>
        <dbReference type="Proteomes" id="UP000290365"/>
    </source>
</evidence>
<dbReference type="InterPro" id="IPR029068">
    <property type="entry name" value="Glyas_Bleomycin-R_OHBP_Dase"/>
</dbReference>
<dbReference type="InterPro" id="IPR004360">
    <property type="entry name" value="Glyas_Fos-R_dOase_dom"/>
</dbReference>
<dbReference type="PROSITE" id="PS51819">
    <property type="entry name" value="VOC"/>
    <property type="match status" value="2"/>
</dbReference>
<dbReference type="Pfam" id="PF00903">
    <property type="entry name" value="Glyoxalase"/>
    <property type="match status" value="2"/>
</dbReference>
<dbReference type="InterPro" id="IPR037523">
    <property type="entry name" value="VOC_core"/>
</dbReference>
<dbReference type="PANTHER" id="PTHR21366:SF22">
    <property type="entry name" value="VOC DOMAIN-CONTAINING PROTEIN"/>
    <property type="match status" value="1"/>
</dbReference>
<dbReference type="CDD" id="cd06587">
    <property type="entry name" value="VOC"/>
    <property type="match status" value="1"/>
</dbReference>
<proteinExistence type="predicted"/>
<accession>A0A4P6JYJ9</accession>
<feature type="domain" description="VOC" evidence="1">
    <location>
        <begin position="23"/>
        <end position="158"/>
    </location>
</feature>
<dbReference type="PANTHER" id="PTHR21366">
    <property type="entry name" value="GLYOXALASE FAMILY PROTEIN"/>
    <property type="match status" value="1"/>
</dbReference>
<evidence type="ECO:0000313" key="2">
    <source>
        <dbReference type="EMBL" id="QBD80879.1"/>
    </source>
</evidence>
<dbReference type="RefSeq" id="WP_129891941.1">
    <property type="nucleotide sequence ID" value="NZ_CP035758.1"/>
</dbReference>
<dbReference type="SUPFAM" id="SSF54593">
    <property type="entry name" value="Glyoxalase/Bleomycin resistance protein/Dihydroxybiphenyl dioxygenase"/>
    <property type="match status" value="1"/>
</dbReference>
<sequence>MKARKYQEAAVSNQQIQKVKVKRLAHVGLWTSDISAQARFYCQVLGLGLRLPLNEDTEQDVDLEGSDAFLALGNEHHSLALYNDTRSTTGNGRRPVQLSPLHHIAFAVDTDAELAALAARLQMYGLQLTLSPRDGDAQEGDTLWFQDPDDNHIEILVAPEGWSARPASGGRSGSGPRPQALQHIALRTRRLEAMVEFYTEALGFDISDWMLRECAWLRCNSNHHALVIMQGQPGIEHIGYTIANGEELLHWADRLCQRRVPILWGPGRHGAGNDLFVRFTDADEQHIELSADLQQYYDHDVTSPPRLWHTRSMALNLWGVMPNWVREEVEV</sequence>
<protein>
    <recommendedName>
        <fullName evidence="1">VOC domain-containing protein</fullName>
    </recommendedName>
</protein>
<dbReference type="EMBL" id="CP035758">
    <property type="protein sequence ID" value="QBD80879.1"/>
    <property type="molecule type" value="Genomic_DNA"/>
</dbReference>
<dbReference type="KEGG" id="kbs:EPA93_34890"/>
<name>A0A4P6JYJ9_KTERU</name>
<reference evidence="2 3" key="1">
    <citation type="submission" date="2019-01" db="EMBL/GenBank/DDBJ databases">
        <title>Ktedonosporobacter rubrisoli SCAWS-G2.</title>
        <authorList>
            <person name="Huang Y."/>
            <person name="Yan B."/>
        </authorList>
    </citation>
    <scope>NUCLEOTIDE SEQUENCE [LARGE SCALE GENOMIC DNA]</scope>
    <source>
        <strain evidence="2 3">SCAWS-G2</strain>
    </source>
</reference>
<evidence type="ECO:0000259" key="1">
    <source>
        <dbReference type="PROSITE" id="PS51819"/>
    </source>
</evidence>
<dbReference type="Proteomes" id="UP000290365">
    <property type="component" value="Chromosome"/>
</dbReference>
<dbReference type="AlphaFoldDB" id="A0A4P6JYJ9"/>
<dbReference type="OrthoDB" id="317332at2"/>
<dbReference type="InterPro" id="IPR050383">
    <property type="entry name" value="GlyoxalaseI/FosfomycinResist"/>
</dbReference>
<dbReference type="Gene3D" id="3.10.180.10">
    <property type="entry name" value="2,3-Dihydroxybiphenyl 1,2-Dioxygenase, domain 1"/>
    <property type="match status" value="2"/>
</dbReference>
<organism evidence="2 3">
    <name type="scientific">Ktedonosporobacter rubrisoli</name>
    <dbReference type="NCBI Taxonomy" id="2509675"/>
    <lineage>
        <taxon>Bacteria</taxon>
        <taxon>Bacillati</taxon>
        <taxon>Chloroflexota</taxon>
        <taxon>Ktedonobacteria</taxon>
        <taxon>Ktedonobacterales</taxon>
        <taxon>Ktedonosporobacteraceae</taxon>
        <taxon>Ktedonosporobacter</taxon>
    </lineage>
</organism>
<gene>
    <name evidence="2" type="ORF">EPA93_34890</name>
</gene>
<keyword evidence="3" id="KW-1185">Reference proteome</keyword>
<feature type="domain" description="VOC" evidence="1">
    <location>
        <begin position="180"/>
        <end position="292"/>
    </location>
</feature>